<evidence type="ECO:0000256" key="7">
    <source>
        <dbReference type="ARBA" id="ARBA00022679"/>
    </source>
</evidence>
<evidence type="ECO:0000313" key="15">
    <source>
        <dbReference type="Proteomes" id="UP001409291"/>
    </source>
</evidence>
<keyword evidence="10" id="KW-0784">Thiamine biosynthesis</keyword>
<keyword evidence="9" id="KW-0460">Magnesium</keyword>
<keyword evidence="7" id="KW-0808">Transferase</keyword>
<comment type="subunit">
    <text evidence="5">Homodimer.</text>
</comment>
<comment type="cofactor">
    <cofactor evidence="1">
        <name>Mg(2+)</name>
        <dbReference type="ChEBI" id="CHEBI:18420"/>
    </cofactor>
</comment>
<evidence type="ECO:0000256" key="4">
    <source>
        <dbReference type="ARBA" id="ARBA00011081"/>
    </source>
</evidence>
<dbReference type="InterPro" id="IPR009014">
    <property type="entry name" value="Transketo_C/PFOR_II"/>
</dbReference>
<dbReference type="PROSITE" id="PS00802">
    <property type="entry name" value="TRANSKETOLASE_2"/>
    <property type="match status" value="1"/>
</dbReference>
<comment type="similarity">
    <text evidence="4">Belongs to the transketolase family. DXPS subfamily.</text>
</comment>
<evidence type="ECO:0000259" key="13">
    <source>
        <dbReference type="SMART" id="SM00861"/>
    </source>
</evidence>
<keyword evidence="8" id="KW-0479">Metal-binding</keyword>
<evidence type="ECO:0000256" key="9">
    <source>
        <dbReference type="ARBA" id="ARBA00022842"/>
    </source>
</evidence>
<dbReference type="RefSeq" id="WP_346580320.1">
    <property type="nucleotide sequence ID" value="NZ_JBDJNQ010000001.1"/>
</dbReference>
<sequence length="373" mass="40685">MIGLFEKLKHIPGPKLLHCVTIKGKGFAPALADPKKWHAPGTFNKSTGSKLSTVNRSPTFQEVFGNTLLTLAKTNDRIIAVSPAMLSGSSLSKMKSEMPDRVFDVGIAEQHSVTFCAGLAADGLLPFCAIYSTFLQRAYDQLIHDVALQKLPVVFCIDRAGVVGTDGPTHHGAFDISFLRCIPNITGASPMDLDDFKNLLFTAQCDTLNGPFAIRYPKSVGSGELKSKFCKIPLGKGRKIKSGKRIAILSLGPIGQFAVEACQELLDDHIDVAHYDLRFFKPIDETLLHDVFSQFSVVITIEDGSIIGGIGSAVMEFMVDNGYHSILKRLGLPDTFATQGTQNQLHALYGYDKKAIISLIRSLHHEPNKENIS</sequence>
<proteinExistence type="inferred from homology"/>
<dbReference type="PANTHER" id="PTHR43322">
    <property type="entry name" value="1-D-DEOXYXYLULOSE 5-PHOSPHATE SYNTHASE-RELATED"/>
    <property type="match status" value="1"/>
</dbReference>
<dbReference type="InterPro" id="IPR005475">
    <property type="entry name" value="Transketolase-like_Pyr-bd"/>
</dbReference>
<evidence type="ECO:0000256" key="11">
    <source>
        <dbReference type="ARBA" id="ARBA00023052"/>
    </source>
</evidence>
<dbReference type="InterPro" id="IPR029061">
    <property type="entry name" value="THDP-binding"/>
</dbReference>
<evidence type="ECO:0000256" key="6">
    <source>
        <dbReference type="ARBA" id="ARBA00013150"/>
    </source>
</evidence>
<dbReference type="Pfam" id="PF02780">
    <property type="entry name" value="Transketolase_C"/>
    <property type="match status" value="1"/>
</dbReference>
<dbReference type="Gene3D" id="3.40.50.970">
    <property type="match status" value="1"/>
</dbReference>
<gene>
    <name evidence="14" type="ORF">ABE541_00620</name>
</gene>
<dbReference type="EMBL" id="JBDJNQ010000001">
    <property type="protein sequence ID" value="MEN5375758.1"/>
    <property type="molecule type" value="Genomic_DNA"/>
</dbReference>
<dbReference type="InterPro" id="IPR005477">
    <property type="entry name" value="Dxylulose-5-P_synthase"/>
</dbReference>
<dbReference type="Proteomes" id="UP001409291">
    <property type="component" value="Unassembled WGS sequence"/>
</dbReference>
<name>A0ABV0BP29_9SPHI</name>
<dbReference type="Pfam" id="PF02779">
    <property type="entry name" value="Transket_pyr"/>
    <property type="match status" value="1"/>
</dbReference>
<keyword evidence="15" id="KW-1185">Reference proteome</keyword>
<comment type="pathway">
    <text evidence="3">Metabolic intermediate biosynthesis; 1-deoxy-D-xylulose 5-phosphate biosynthesis; 1-deoxy-D-xylulose 5-phosphate from D-glyceraldehyde 3-phosphate and pyruvate: step 1/1.</text>
</comment>
<dbReference type="EC" id="2.2.1.7" evidence="6"/>
<evidence type="ECO:0000256" key="2">
    <source>
        <dbReference type="ARBA" id="ARBA00001964"/>
    </source>
</evidence>
<dbReference type="InterPro" id="IPR020826">
    <property type="entry name" value="Transketolase_BS"/>
</dbReference>
<evidence type="ECO:0000256" key="8">
    <source>
        <dbReference type="ARBA" id="ARBA00022723"/>
    </source>
</evidence>
<dbReference type="SUPFAM" id="SSF52518">
    <property type="entry name" value="Thiamin diphosphate-binding fold (THDP-binding)"/>
    <property type="match status" value="1"/>
</dbReference>
<keyword evidence="11" id="KW-0786">Thiamine pyrophosphate</keyword>
<comment type="caution">
    <text evidence="14">The sequence shown here is derived from an EMBL/GenBank/DDBJ whole genome shotgun (WGS) entry which is preliminary data.</text>
</comment>
<dbReference type="Gene3D" id="3.40.50.920">
    <property type="match status" value="1"/>
</dbReference>
<evidence type="ECO:0000313" key="14">
    <source>
        <dbReference type="EMBL" id="MEN5375758.1"/>
    </source>
</evidence>
<evidence type="ECO:0000256" key="10">
    <source>
        <dbReference type="ARBA" id="ARBA00022977"/>
    </source>
</evidence>
<evidence type="ECO:0000256" key="1">
    <source>
        <dbReference type="ARBA" id="ARBA00001946"/>
    </source>
</evidence>
<dbReference type="SMART" id="SM00861">
    <property type="entry name" value="Transket_pyr"/>
    <property type="match status" value="1"/>
</dbReference>
<organism evidence="14 15">
    <name type="scientific">Sphingobacterium kitahiroshimense</name>
    <dbReference type="NCBI Taxonomy" id="470446"/>
    <lineage>
        <taxon>Bacteria</taxon>
        <taxon>Pseudomonadati</taxon>
        <taxon>Bacteroidota</taxon>
        <taxon>Sphingobacteriia</taxon>
        <taxon>Sphingobacteriales</taxon>
        <taxon>Sphingobacteriaceae</taxon>
        <taxon>Sphingobacterium</taxon>
    </lineage>
</organism>
<accession>A0ABV0BP29</accession>
<protein>
    <recommendedName>
        <fullName evidence="6">1-deoxy-D-xylulose-5-phosphate synthase</fullName>
        <ecNumber evidence="6">2.2.1.7</ecNumber>
    </recommendedName>
</protein>
<keyword evidence="12" id="KW-0414">Isoprene biosynthesis</keyword>
<dbReference type="InterPro" id="IPR033248">
    <property type="entry name" value="Transketolase_C"/>
</dbReference>
<reference evidence="14 15" key="1">
    <citation type="submission" date="2024-04" db="EMBL/GenBank/DDBJ databases">
        <title>WGS of bacteria from Torrens River.</title>
        <authorList>
            <person name="Wyrsch E.R."/>
            <person name="Drigo B."/>
        </authorList>
    </citation>
    <scope>NUCLEOTIDE SEQUENCE [LARGE SCALE GENOMIC DNA]</scope>
    <source>
        <strain evidence="14 15">TWI391</strain>
    </source>
</reference>
<dbReference type="CDD" id="cd07033">
    <property type="entry name" value="TPP_PYR_DXS_TK_like"/>
    <property type="match status" value="1"/>
</dbReference>
<evidence type="ECO:0000256" key="5">
    <source>
        <dbReference type="ARBA" id="ARBA00011738"/>
    </source>
</evidence>
<comment type="cofactor">
    <cofactor evidence="2">
        <name>thiamine diphosphate</name>
        <dbReference type="ChEBI" id="CHEBI:58937"/>
    </cofactor>
</comment>
<evidence type="ECO:0000256" key="3">
    <source>
        <dbReference type="ARBA" id="ARBA00004980"/>
    </source>
</evidence>
<evidence type="ECO:0000256" key="12">
    <source>
        <dbReference type="ARBA" id="ARBA00023229"/>
    </source>
</evidence>
<feature type="domain" description="Transketolase-like pyrimidine-binding" evidence="13">
    <location>
        <begin position="58"/>
        <end position="222"/>
    </location>
</feature>
<dbReference type="SUPFAM" id="SSF52922">
    <property type="entry name" value="TK C-terminal domain-like"/>
    <property type="match status" value="1"/>
</dbReference>
<dbReference type="PANTHER" id="PTHR43322:SF5">
    <property type="entry name" value="1-DEOXY-D-XYLULOSE-5-PHOSPHATE SYNTHASE, CHLOROPLASTIC"/>
    <property type="match status" value="1"/>
</dbReference>